<dbReference type="PROSITE" id="PS50158">
    <property type="entry name" value="ZF_CCHC"/>
    <property type="match status" value="1"/>
</dbReference>
<dbReference type="OrthoDB" id="1166147at2759"/>
<evidence type="ECO:0000313" key="4">
    <source>
        <dbReference type="Proteomes" id="UP000507245"/>
    </source>
</evidence>
<dbReference type="InterPro" id="IPR036875">
    <property type="entry name" value="Znf_CCHC_sf"/>
</dbReference>
<organism evidence="3 4">
    <name type="scientific">Prunus armeniaca</name>
    <name type="common">Apricot</name>
    <name type="synonym">Armeniaca vulgaris</name>
    <dbReference type="NCBI Taxonomy" id="36596"/>
    <lineage>
        <taxon>Eukaryota</taxon>
        <taxon>Viridiplantae</taxon>
        <taxon>Streptophyta</taxon>
        <taxon>Embryophyta</taxon>
        <taxon>Tracheophyta</taxon>
        <taxon>Spermatophyta</taxon>
        <taxon>Magnoliopsida</taxon>
        <taxon>eudicotyledons</taxon>
        <taxon>Gunneridae</taxon>
        <taxon>Pentapetalae</taxon>
        <taxon>rosids</taxon>
        <taxon>fabids</taxon>
        <taxon>Rosales</taxon>
        <taxon>Rosaceae</taxon>
        <taxon>Amygdaloideae</taxon>
        <taxon>Amygdaleae</taxon>
        <taxon>Prunus</taxon>
    </lineage>
</organism>
<proteinExistence type="predicted"/>
<dbReference type="EMBL" id="CAEKKB010000001">
    <property type="protein sequence ID" value="CAB4295066.1"/>
    <property type="molecule type" value="Genomic_DNA"/>
</dbReference>
<keyword evidence="1" id="KW-0863">Zinc-finger</keyword>
<reference evidence="4" key="1">
    <citation type="journal article" date="2020" name="Genome Biol.">
        <title>Gamete binning: chromosome-level and haplotype-resolved genome assembly enabled by high-throughput single-cell sequencing of gamete genomes.</title>
        <authorList>
            <person name="Campoy J.A."/>
            <person name="Sun H."/>
            <person name="Goel M."/>
            <person name="Jiao W.-B."/>
            <person name="Folz-Donahue K."/>
            <person name="Wang N."/>
            <person name="Rubio M."/>
            <person name="Liu C."/>
            <person name="Kukat C."/>
            <person name="Ruiz D."/>
            <person name="Huettel B."/>
            <person name="Schneeberger K."/>
        </authorList>
    </citation>
    <scope>NUCLEOTIDE SEQUENCE [LARGE SCALE GENOMIC DNA]</scope>
    <source>
        <strain evidence="4">cv. Rojo Pasion</strain>
    </source>
</reference>
<dbReference type="GO" id="GO:0003676">
    <property type="term" value="F:nucleic acid binding"/>
    <property type="evidence" value="ECO:0007669"/>
    <property type="project" value="InterPro"/>
</dbReference>
<dbReference type="GO" id="GO:0008270">
    <property type="term" value="F:zinc ion binding"/>
    <property type="evidence" value="ECO:0007669"/>
    <property type="project" value="UniProtKB-KW"/>
</dbReference>
<dbReference type="InterPro" id="IPR001878">
    <property type="entry name" value="Znf_CCHC"/>
</dbReference>
<name>A0A6J5W0Q2_PRUAR</name>
<keyword evidence="1" id="KW-0479">Metal-binding</keyword>
<evidence type="ECO:0000256" key="1">
    <source>
        <dbReference type="PROSITE-ProRule" id="PRU00047"/>
    </source>
</evidence>
<dbReference type="SUPFAM" id="SSF57756">
    <property type="entry name" value="Retrovirus zinc finger-like domains"/>
    <property type="match status" value="1"/>
</dbReference>
<sequence length="79" mass="9193">MPSMDQWITYGPHPLLPHVFKKQVGRAIKKRIREQREPPTPTLGNKLRRWVYDKFKCTKCSQEGHNKKTCGTSLKKNSG</sequence>
<evidence type="ECO:0000259" key="2">
    <source>
        <dbReference type="PROSITE" id="PS50158"/>
    </source>
</evidence>
<dbReference type="Proteomes" id="UP000507245">
    <property type="component" value="Unassembled WGS sequence"/>
</dbReference>
<evidence type="ECO:0000313" key="3">
    <source>
        <dbReference type="EMBL" id="CAB4295066.1"/>
    </source>
</evidence>
<keyword evidence="1" id="KW-0862">Zinc</keyword>
<keyword evidence="4" id="KW-1185">Reference proteome</keyword>
<gene>
    <name evidence="3" type="ORF">ORAREDHAP_LOCUS6302</name>
</gene>
<accession>A0A6J5W0Q2</accession>
<protein>
    <recommendedName>
        <fullName evidence="2">CCHC-type domain-containing protein</fullName>
    </recommendedName>
</protein>
<feature type="domain" description="CCHC-type" evidence="2">
    <location>
        <begin position="56"/>
        <end position="70"/>
    </location>
</feature>
<dbReference type="AlphaFoldDB" id="A0A6J5W0Q2"/>